<dbReference type="PANTHER" id="PTHR34472">
    <property type="entry name" value="SULFUR CARRIER PROTEIN THIS"/>
    <property type="match status" value="1"/>
</dbReference>
<sequence length="69" mass="7626">MITVKVNGKEENVKEGSTVQSVLDDKDVRTEMVAVELNGTLLSKEEFSERALNKGDALEFLYYMAGGLN</sequence>
<dbReference type="InterPro" id="IPR016155">
    <property type="entry name" value="Mopterin_synth/thiamin_S_b"/>
</dbReference>
<dbReference type="InterPro" id="IPR010035">
    <property type="entry name" value="Thi_S"/>
</dbReference>
<dbReference type="Gene3D" id="3.10.20.30">
    <property type="match status" value="1"/>
</dbReference>
<accession>A0A0F9B384</accession>
<evidence type="ECO:0000313" key="1">
    <source>
        <dbReference type="EMBL" id="KKL16384.1"/>
    </source>
</evidence>
<dbReference type="PANTHER" id="PTHR34472:SF1">
    <property type="entry name" value="SULFUR CARRIER PROTEIN THIS"/>
    <property type="match status" value="1"/>
</dbReference>
<proteinExistence type="predicted"/>
<dbReference type="CDD" id="cd00565">
    <property type="entry name" value="Ubl_ThiS"/>
    <property type="match status" value="1"/>
</dbReference>
<name>A0A0F9B384_9ZZZZ</name>
<dbReference type="SUPFAM" id="SSF54285">
    <property type="entry name" value="MoaD/ThiS"/>
    <property type="match status" value="1"/>
</dbReference>
<evidence type="ECO:0008006" key="2">
    <source>
        <dbReference type="Google" id="ProtNLM"/>
    </source>
</evidence>
<dbReference type="InterPro" id="IPR012675">
    <property type="entry name" value="Beta-grasp_dom_sf"/>
</dbReference>
<comment type="caution">
    <text evidence="1">The sequence shown here is derived from an EMBL/GenBank/DDBJ whole genome shotgun (WGS) entry which is preliminary data.</text>
</comment>
<dbReference type="AlphaFoldDB" id="A0A0F9B384"/>
<dbReference type="NCBIfam" id="TIGR01683">
    <property type="entry name" value="thiS"/>
    <property type="match status" value="1"/>
</dbReference>
<protein>
    <recommendedName>
        <fullName evidence="2">Thiamine biosynthesis protein ThiS</fullName>
    </recommendedName>
</protein>
<dbReference type="Pfam" id="PF02597">
    <property type="entry name" value="ThiS"/>
    <property type="match status" value="1"/>
</dbReference>
<gene>
    <name evidence="1" type="ORF">LCGC14_2496130</name>
</gene>
<reference evidence="1" key="1">
    <citation type="journal article" date="2015" name="Nature">
        <title>Complex archaea that bridge the gap between prokaryotes and eukaryotes.</title>
        <authorList>
            <person name="Spang A."/>
            <person name="Saw J.H."/>
            <person name="Jorgensen S.L."/>
            <person name="Zaremba-Niedzwiedzka K."/>
            <person name="Martijn J."/>
            <person name="Lind A.E."/>
            <person name="van Eijk R."/>
            <person name="Schleper C."/>
            <person name="Guy L."/>
            <person name="Ettema T.J."/>
        </authorList>
    </citation>
    <scope>NUCLEOTIDE SEQUENCE</scope>
</reference>
<dbReference type="EMBL" id="LAZR01039683">
    <property type="protein sequence ID" value="KKL16384.1"/>
    <property type="molecule type" value="Genomic_DNA"/>
</dbReference>
<dbReference type="InterPro" id="IPR003749">
    <property type="entry name" value="ThiS/MoaD-like"/>
</dbReference>
<organism evidence="1">
    <name type="scientific">marine sediment metagenome</name>
    <dbReference type="NCBI Taxonomy" id="412755"/>
    <lineage>
        <taxon>unclassified sequences</taxon>
        <taxon>metagenomes</taxon>
        <taxon>ecological metagenomes</taxon>
    </lineage>
</organism>